<dbReference type="Gene3D" id="1.25.40.10">
    <property type="entry name" value="Tetratricopeptide repeat domain"/>
    <property type="match status" value="1"/>
</dbReference>
<organism evidence="1">
    <name type="scientific">hydrothermal vent metagenome</name>
    <dbReference type="NCBI Taxonomy" id="652676"/>
    <lineage>
        <taxon>unclassified sequences</taxon>
        <taxon>metagenomes</taxon>
        <taxon>ecological metagenomes</taxon>
    </lineage>
</organism>
<proteinExistence type="predicted"/>
<reference evidence="1" key="1">
    <citation type="submission" date="2018-06" db="EMBL/GenBank/DDBJ databases">
        <authorList>
            <person name="Zhirakovskaya E."/>
        </authorList>
    </citation>
    <scope>NUCLEOTIDE SEQUENCE</scope>
</reference>
<accession>A0A3B1AV73</accession>
<dbReference type="EMBL" id="UOFS01000034">
    <property type="protein sequence ID" value="VAW97864.1"/>
    <property type="molecule type" value="Genomic_DNA"/>
</dbReference>
<dbReference type="AlphaFoldDB" id="A0A3B1AV73"/>
<protein>
    <submittedName>
        <fullName evidence="1">Uncharacterized protein</fullName>
    </submittedName>
</protein>
<dbReference type="SUPFAM" id="SSF48452">
    <property type="entry name" value="TPR-like"/>
    <property type="match status" value="1"/>
</dbReference>
<gene>
    <name evidence="1" type="ORF">MNBD_GAMMA22-374</name>
</gene>
<dbReference type="InterPro" id="IPR011990">
    <property type="entry name" value="TPR-like_helical_dom_sf"/>
</dbReference>
<name>A0A3B1AV73_9ZZZZ</name>
<sequence length="426" mass="50125">MFSLARILRMVAIFVLSAPVISSIAYSATVNDNFDLGTKAFINKYYPQALQYFQAAKDNGLKTISLTYNIAVTHYKLENYKQSQIYFNQIRSNPKMQHLVDYNLGLIALKLKNTKQAISLFSDVYNTTQNKKLRMLAKKQLKNLNISISTTPRKIKTRVTLTKGFTDNVTSIATGAASGQSDDFSIIAASIEGALSNTLNRGITAKLRFFYQDLTQFNQFDFRDTELNLKYKFLYAGYLNYVSTFVKKSSLNNLSYQSKLGLEAKAKNRIDNNHAIYYRYRYESIQEDSARYSYLSGSKHQIRVNYQLKLKNSVNQFRYQYEINNRNDTLTRSYSPQRHSFRYSYSFRFLHDWKSKTYIEYRKSIYPNVATQNRDDDRIRFYTALAYKLTKKWNIQGRYEYRDNQSTDSTYVYTRNVYYFDLNFKY</sequence>
<evidence type="ECO:0000313" key="1">
    <source>
        <dbReference type="EMBL" id="VAW97864.1"/>
    </source>
</evidence>